<sequence>MPYDTPPQDSPQEAIRRLENLARVGTVVAVRYTAPARCRVRLGDNTTDWLPWLAGRAAGKRGSRWWPPEAGEQCLVIAPGGDLAQGVVLLGEYSDAMPAPADEAGVDRTQWSEDAFAEYRRQQLTIHTEKAIVLEAGDGCRIAMEPGGITLQVGGAVLHIGPEGITSTVDIVAQDVSAVHHLHGGVRRGADETAEPLR</sequence>
<evidence type="ECO:0000313" key="2">
    <source>
        <dbReference type="EMBL" id="SFE10178.1"/>
    </source>
</evidence>
<dbReference type="InterPro" id="IPR006531">
    <property type="entry name" value="Gp5/Vgr_OB"/>
</dbReference>
<dbReference type="OrthoDB" id="4931325at2"/>
<feature type="domain" description="Gp5/Type VI secretion system Vgr protein OB-fold" evidence="1">
    <location>
        <begin position="24"/>
        <end position="91"/>
    </location>
</feature>
<dbReference type="InterPro" id="IPR037026">
    <property type="entry name" value="Vgr_OB-fold_dom_sf"/>
</dbReference>
<evidence type="ECO:0000313" key="3">
    <source>
        <dbReference type="Proteomes" id="UP000199517"/>
    </source>
</evidence>
<dbReference type="Pfam" id="PF04717">
    <property type="entry name" value="Phage_base_V"/>
    <property type="match status" value="1"/>
</dbReference>
<organism evidence="2 3">
    <name type="scientific">Paracidovorax konjaci</name>
    <dbReference type="NCBI Taxonomy" id="32040"/>
    <lineage>
        <taxon>Bacteria</taxon>
        <taxon>Pseudomonadati</taxon>
        <taxon>Pseudomonadota</taxon>
        <taxon>Betaproteobacteria</taxon>
        <taxon>Burkholderiales</taxon>
        <taxon>Comamonadaceae</taxon>
        <taxon>Paracidovorax</taxon>
    </lineage>
</organism>
<evidence type="ECO:0000259" key="1">
    <source>
        <dbReference type="Pfam" id="PF04717"/>
    </source>
</evidence>
<gene>
    <name evidence="2" type="ORF">SAMN04489710_11484</name>
</gene>
<proteinExistence type="predicted"/>
<accession>A0A1I1XU48</accession>
<protein>
    <submittedName>
        <fullName evidence="2">Phage baseplate assembly protein V</fullName>
    </submittedName>
</protein>
<dbReference type="STRING" id="32040.SAMN04489710_11484"/>
<dbReference type="Gene3D" id="2.40.50.230">
    <property type="entry name" value="Gp5 N-terminal domain"/>
    <property type="match status" value="1"/>
</dbReference>
<reference evidence="3" key="1">
    <citation type="submission" date="2016-10" db="EMBL/GenBank/DDBJ databases">
        <authorList>
            <person name="Varghese N."/>
            <person name="Submissions S."/>
        </authorList>
    </citation>
    <scope>NUCLEOTIDE SEQUENCE [LARGE SCALE GENOMIC DNA]</scope>
    <source>
        <strain evidence="3">DSM 7481</strain>
    </source>
</reference>
<dbReference type="AlphaFoldDB" id="A0A1I1XU48"/>
<keyword evidence="3" id="KW-1185">Reference proteome</keyword>
<dbReference type="RefSeq" id="WP_092955647.1">
    <property type="nucleotide sequence ID" value="NZ_FOMQ01000014.1"/>
</dbReference>
<dbReference type="InterPro" id="IPR013046">
    <property type="entry name" value="GpV/Gp45"/>
</dbReference>
<dbReference type="Proteomes" id="UP000199517">
    <property type="component" value="Unassembled WGS sequence"/>
</dbReference>
<dbReference type="EMBL" id="FOMQ01000014">
    <property type="protein sequence ID" value="SFE10178.1"/>
    <property type="molecule type" value="Genomic_DNA"/>
</dbReference>
<name>A0A1I1XU48_9BURK</name>
<dbReference type="NCBIfam" id="TIGR01644">
    <property type="entry name" value="phage_P2_V"/>
    <property type="match status" value="1"/>
</dbReference>